<dbReference type="OrthoDB" id="9286at10239"/>
<feature type="compositionally biased region" description="Basic residues" evidence="1">
    <location>
        <begin position="118"/>
        <end position="198"/>
    </location>
</feature>
<dbReference type="GO" id="GO:0005198">
    <property type="term" value="F:structural molecule activity"/>
    <property type="evidence" value="ECO:0007669"/>
    <property type="project" value="InterPro"/>
</dbReference>
<organism evidence="4 5">
    <name type="scientific">Agrotis segetum nucleopolyhedrovirus B</name>
    <dbReference type="NCBI Taxonomy" id="1580580"/>
    <lineage>
        <taxon>Viruses</taxon>
        <taxon>Viruses incertae sedis</taxon>
        <taxon>Naldaviricetes</taxon>
        <taxon>Lefavirales</taxon>
        <taxon>Baculoviridae</taxon>
        <taxon>Alphabaculovirus</taxon>
        <taxon>Alphabaculovirus alteragsegetum</taxon>
    </lineage>
</organism>
<feature type="region of interest" description="Disordered" evidence="1">
    <location>
        <begin position="105"/>
        <end position="204"/>
    </location>
</feature>
<reference evidence="4 5" key="1">
    <citation type="journal article" date="2015" name="Virus Genes">
        <title>The genome sequence of Agrotis segetum nucleopolyhedrovirus B (AgseNPV-B) reveals a new baculovirus species within the Agrotis baculovirus complex.</title>
        <authorList>
            <person name="Wennmann J.T."/>
            <person name="Gueli Alletti G."/>
            <person name="Jehle J.A."/>
        </authorList>
    </citation>
    <scope>NUCLEOTIDE SEQUENCE [LARGE SCALE GENOMIC DNA]</scope>
    <source>
        <strain evidence="4">English</strain>
    </source>
</reference>
<sequence>MSLISKKCQDINVSAFLDQFCVLWVSADDVLHLLRLPASVLQTIQQRHKKCWVDFRCPTHCSHDATKLFIDLYGLGNLCNRVNSQIADYLMTLFVAEVYAEQGRNNRCASPPRCRSPSPRRRSPSPRRRSPSPRRRSPSPRRRSLSPRRRHRSRSRRRSVSPRRNSRSLSPRRRSRSPRRRSRSPRRRSRSPRRRSRSPRCCPKPKCCWHHKHHTDLLERIARQNDQVVVTLNQLTVTNANQHLELSNLLNAIRLQNVTIGGQISQILDAVQGDIGGDFTQLLSEIDTRLSALSASLLTAINQLAEQVRNDLSGINAVLNNLSSSITNINATLNNLLQAVNGINLNEVIGELQQTINTILELLQTILGILQPINNRK</sequence>
<dbReference type="GO" id="GO:0019028">
    <property type="term" value="C:viral capsid"/>
    <property type="evidence" value="ECO:0007669"/>
    <property type="project" value="InterPro"/>
</dbReference>
<dbReference type="SMR" id="A0A0A7KV94"/>
<keyword evidence="5" id="KW-1185">Reference proteome</keyword>
<dbReference type="GeneID" id="22619637"/>
<dbReference type="InterPro" id="IPR007601">
    <property type="entry name" value="Baculo_PEP_C"/>
</dbReference>
<evidence type="ECO:0000313" key="4">
    <source>
        <dbReference type="EMBL" id="AIZ48605.1"/>
    </source>
</evidence>
<dbReference type="InterPro" id="IPR007600">
    <property type="entry name" value="Baculo_PEP_N"/>
</dbReference>
<dbReference type="RefSeq" id="YP_009112608.1">
    <property type="nucleotide sequence ID" value="NC_025960.1"/>
</dbReference>
<feature type="domain" description="Baculovirus polyhedron envelope protein PEP C-terminal" evidence="3">
    <location>
        <begin position="231"/>
        <end position="364"/>
    </location>
</feature>
<dbReference type="Pfam" id="PF04512">
    <property type="entry name" value="Baculo_PEP_N"/>
    <property type="match status" value="1"/>
</dbReference>
<protein>
    <submittedName>
        <fullName evidence="4">Pep</fullName>
    </submittedName>
</protein>
<evidence type="ECO:0000259" key="2">
    <source>
        <dbReference type="Pfam" id="PF04512"/>
    </source>
</evidence>
<dbReference type="EMBL" id="KM102981">
    <property type="protein sequence ID" value="AIZ48605.1"/>
    <property type="molecule type" value="Genomic_DNA"/>
</dbReference>
<evidence type="ECO:0000256" key="1">
    <source>
        <dbReference type="SAM" id="MobiDB-lite"/>
    </source>
</evidence>
<name>A0A0A7KV94_9ABAC</name>
<accession>A0A0A7KV94</accession>
<dbReference type="GO" id="GO:0019031">
    <property type="term" value="C:viral envelope"/>
    <property type="evidence" value="ECO:0007669"/>
    <property type="project" value="InterPro"/>
</dbReference>
<evidence type="ECO:0000259" key="3">
    <source>
        <dbReference type="Pfam" id="PF04513"/>
    </source>
</evidence>
<evidence type="ECO:0000313" key="5">
    <source>
        <dbReference type="Proteomes" id="UP000202327"/>
    </source>
</evidence>
<feature type="domain" description="Baculovirus polyhedron envelope protein PEP N-terminal" evidence="2">
    <location>
        <begin position="10"/>
        <end position="82"/>
    </location>
</feature>
<proteinExistence type="predicted"/>
<dbReference type="KEGG" id="vg:22619637"/>
<dbReference type="Proteomes" id="UP000202327">
    <property type="component" value="Segment"/>
</dbReference>
<dbReference type="Pfam" id="PF04513">
    <property type="entry name" value="Baculo_PEP_C"/>
    <property type="match status" value="1"/>
</dbReference>